<keyword evidence="2" id="KW-0472">Membrane</keyword>
<keyword evidence="4" id="KW-1185">Reference proteome</keyword>
<dbReference type="AlphaFoldDB" id="A0A6A6CAW8"/>
<accession>A0A6A6CAW8</accession>
<dbReference type="Proteomes" id="UP000799537">
    <property type="component" value="Unassembled WGS sequence"/>
</dbReference>
<gene>
    <name evidence="3" type="ORF">M409DRAFT_57656</name>
</gene>
<dbReference type="OrthoDB" id="5393404at2759"/>
<feature type="compositionally biased region" description="Polar residues" evidence="1">
    <location>
        <begin position="375"/>
        <end position="398"/>
    </location>
</feature>
<evidence type="ECO:0000256" key="2">
    <source>
        <dbReference type="SAM" id="Phobius"/>
    </source>
</evidence>
<keyword evidence="2" id="KW-0812">Transmembrane</keyword>
<feature type="compositionally biased region" description="Basic and acidic residues" evidence="1">
    <location>
        <begin position="259"/>
        <end position="273"/>
    </location>
</feature>
<feature type="compositionally biased region" description="Basic residues" evidence="1">
    <location>
        <begin position="421"/>
        <end position="437"/>
    </location>
</feature>
<keyword evidence="2" id="KW-1133">Transmembrane helix</keyword>
<feature type="compositionally biased region" description="Basic and acidic residues" evidence="1">
    <location>
        <begin position="402"/>
        <end position="420"/>
    </location>
</feature>
<proteinExistence type="predicted"/>
<feature type="compositionally biased region" description="Basic and acidic residues" evidence="1">
    <location>
        <begin position="290"/>
        <end position="322"/>
    </location>
</feature>
<feature type="transmembrane region" description="Helical" evidence="2">
    <location>
        <begin position="92"/>
        <end position="112"/>
    </location>
</feature>
<feature type="compositionally biased region" description="Polar residues" evidence="1">
    <location>
        <begin position="277"/>
        <end position="286"/>
    </location>
</feature>
<dbReference type="GeneID" id="54566969"/>
<reference evidence="3" key="1">
    <citation type="journal article" date="2020" name="Stud. Mycol.">
        <title>101 Dothideomycetes genomes: a test case for predicting lifestyles and emergence of pathogens.</title>
        <authorList>
            <person name="Haridas S."/>
            <person name="Albert R."/>
            <person name="Binder M."/>
            <person name="Bloem J."/>
            <person name="Labutti K."/>
            <person name="Salamov A."/>
            <person name="Andreopoulos B."/>
            <person name="Baker S."/>
            <person name="Barry K."/>
            <person name="Bills G."/>
            <person name="Bluhm B."/>
            <person name="Cannon C."/>
            <person name="Castanera R."/>
            <person name="Culley D."/>
            <person name="Daum C."/>
            <person name="Ezra D."/>
            <person name="Gonzalez J."/>
            <person name="Henrissat B."/>
            <person name="Kuo A."/>
            <person name="Liang C."/>
            <person name="Lipzen A."/>
            <person name="Lutzoni F."/>
            <person name="Magnuson J."/>
            <person name="Mondo S."/>
            <person name="Nolan M."/>
            <person name="Ohm R."/>
            <person name="Pangilinan J."/>
            <person name="Park H.-J."/>
            <person name="Ramirez L."/>
            <person name="Alfaro M."/>
            <person name="Sun H."/>
            <person name="Tritt A."/>
            <person name="Yoshinaga Y."/>
            <person name="Zwiers L.-H."/>
            <person name="Turgeon B."/>
            <person name="Goodwin S."/>
            <person name="Spatafora J."/>
            <person name="Crous P."/>
            <person name="Grigoriev I."/>
        </authorList>
    </citation>
    <scope>NUCLEOTIDE SEQUENCE</scope>
    <source>
        <strain evidence="3">ATCC 36951</strain>
    </source>
</reference>
<protein>
    <submittedName>
        <fullName evidence="3">Uncharacterized protein</fullName>
    </submittedName>
</protein>
<dbReference type="RefSeq" id="XP_033664267.1">
    <property type="nucleotide sequence ID" value="XM_033813697.1"/>
</dbReference>
<feature type="compositionally biased region" description="Basic and acidic residues" evidence="1">
    <location>
        <begin position="218"/>
        <end position="249"/>
    </location>
</feature>
<name>A0A6A6CAW8_ZASCE</name>
<evidence type="ECO:0000256" key="1">
    <source>
        <dbReference type="SAM" id="MobiDB-lite"/>
    </source>
</evidence>
<dbReference type="EMBL" id="ML993609">
    <property type="protein sequence ID" value="KAF2163378.1"/>
    <property type="molecule type" value="Genomic_DNA"/>
</dbReference>
<feature type="region of interest" description="Disordered" evidence="1">
    <location>
        <begin position="215"/>
        <end position="455"/>
    </location>
</feature>
<sequence>MAPVPPVLGFLFAPRTLKSSEPIPDLYVSSLELDIRNADPAKLVGRDASPTPALSPIQEHDLQTRTIEKRADTKFVKGQGASPPESFNNKGFFALFAILGAAMVLAAIWFFFWAKNGGFHFREGDWDDYKSTVLRRKGPDGKTLSNATKSTKLGGGKSIYGSQRFAWQKNMAQSVVGKDEKGRKGVLGKRGWAKTHSITYSDDFTETLASQTVTDEMTELRTEPDYDNSHHSKRYRDRDVNAYKKEKPARVGGLNRVADGSHFDYTNTDRSDILSESVVTDNSSQPILPKPKDNKKKDKERAERKAREEAAKMERRWKREAEEAAAALARENARPPPPPAHARKSTSPSKQPSPQKHRRDRASSRSASPKKRDFSYTSGPESEILSTAYTQSTSQRTASYYDEYRPRASENPRYSSDHGHATRASKSRQSSPRKKQQARGGGGGYRRGGTDSDLE</sequence>
<feature type="compositionally biased region" description="Low complexity" evidence="1">
    <location>
        <begin position="345"/>
        <end position="354"/>
    </location>
</feature>
<evidence type="ECO:0000313" key="3">
    <source>
        <dbReference type="EMBL" id="KAF2163378.1"/>
    </source>
</evidence>
<evidence type="ECO:0000313" key="4">
    <source>
        <dbReference type="Proteomes" id="UP000799537"/>
    </source>
</evidence>
<organism evidence="3 4">
    <name type="scientific">Zasmidium cellare ATCC 36951</name>
    <dbReference type="NCBI Taxonomy" id="1080233"/>
    <lineage>
        <taxon>Eukaryota</taxon>
        <taxon>Fungi</taxon>
        <taxon>Dikarya</taxon>
        <taxon>Ascomycota</taxon>
        <taxon>Pezizomycotina</taxon>
        <taxon>Dothideomycetes</taxon>
        <taxon>Dothideomycetidae</taxon>
        <taxon>Mycosphaerellales</taxon>
        <taxon>Mycosphaerellaceae</taxon>
        <taxon>Zasmidium</taxon>
    </lineage>
</organism>